<evidence type="ECO:0000313" key="3">
    <source>
        <dbReference type="Proteomes" id="UP000474024"/>
    </source>
</evidence>
<keyword evidence="1" id="KW-0472">Membrane</keyword>
<protein>
    <submittedName>
        <fullName evidence="2">Vanadium nitrogenase</fullName>
    </submittedName>
</protein>
<keyword evidence="3" id="KW-1185">Reference proteome</keyword>
<sequence length="54" mass="5957">MIAFLGWVVHYLIVLVVLAVFAGLGLTIGIKLRKKKDAKEAQMTDTVDQAVEDK</sequence>
<gene>
    <name evidence="2" type="ORF">FYJ75_06030</name>
</gene>
<feature type="transmembrane region" description="Helical" evidence="1">
    <location>
        <begin position="6"/>
        <end position="30"/>
    </location>
</feature>
<evidence type="ECO:0000256" key="1">
    <source>
        <dbReference type="SAM" id="Phobius"/>
    </source>
</evidence>
<dbReference type="RefSeq" id="WP_154429563.1">
    <property type="nucleotide sequence ID" value="NZ_VUNI01000007.1"/>
</dbReference>
<evidence type="ECO:0000313" key="2">
    <source>
        <dbReference type="EMBL" id="MST74598.1"/>
    </source>
</evidence>
<organism evidence="2 3">
    <name type="scientific">Roseburia porci</name>
    <dbReference type="NCBI Taxonomy" id="2605790"/>
    <lineage>
        <taxon>Bacteria</taxon>
        <taxon>Bacillati</taxon>
        <taxon>Bacillota</taxon>
        <taxon>Clostridia</taxon>
        <taxon>Lachnospirales</taxon>
        <taxon>Lachnospiraceae</taxon>
        <taxon>Roseburia</taxon>
    </lineage>
</organism>
<proteinExistence type="predicted"/>
<name>A0A6L5YQM9_9FIRM</name>
<dbReference type="EMBL" id="VUNI01000007">
    <property type="protein sequence ID" value="MST74598.1"/>
    <property type="molecule type" value="Genomic_DNA"/>
</dbReference>
<keyword evidence="1" id="KW-1133">Transmembrane helix</keyword>
<comment type="caution">
    <text evidence="2">The sequence shown here is derived from an EMBL/GenBank/DDBJ whole genome shotgun (WGS) entry which is preliminary data.</text>
</comment>
<accession>A0A6L5YQM9</accession>
<dbReference type="Proteomes" id="UP000474024">
    <property type="component" value="Unassembled WGS sequence"/>
</dbReference>
<keyword evidence="1" id="KW-0812">Transmembrane</keyword>
<reference evidence="2 3" key="1">
    <citation type="submission" date="2019-08" db="EMBL/GenBank/DDBJ databases">
        <title>In-depth cultivation of the pig gut microbiome towards novel bacterial diversity and tailored functional studies.</title>
        <authorList>
            <person name="Wylensek D."/>
            <person name="Hitch T.C.A."/>
            <person name="Clavel T."/>
        </authorList>
    </citation>
    <scope>NUCLEOTIDE SEQUENCE [LARGE SCALE GENOMIC DNA]</scope>
    <source>
        <strain evidence="2 3">MUC/MUC-530-WT-4D</strain>
    </source>
</reference>
<dbReference type="AlphaFoldDB" id="A0A6L5YQM9"/>